<dbReference type="RefSeq" id="WP_088711988.1">
    <property type="nucleotide sequence ID" value="NZ_NFZT01000001.1"/>
</dbReference>
<accession>A0A219B487</accession>
<feature type="transmembrane region" description="Helical" evidence="2">
    <location>
        <begin position="915"/>
        <end position="940"/>
    </location>
</feature>
<proteinExistence type="predicted"/>
<dbReference type="SUPFAM" id="SSF82866">
    <property type="entry name" value="Multidrug efflux transporter AcrB transmembrane domain"/>
    <property type="match status" value="2"/>
</dbReference>
<feature type="transmembrane region" description="Helical" evidence="2">
    <location>
        <begin position="389"/>
        <end position="411"/>
    </location>
</feature>
<keyword evidence="2" id="KW-0472">Membrane</keyword>
<evidence type="ECO:0000256" key="1">
    <source>
        <dbReference type="SAM" id="MobiDB-lite"/>
    </source>
</evidence>
<dbReference type="Proteomes" id="UP000198462">
    <property type="component" value="Unassembled WGS sequence"/>
</dbReference>
<gene>
    <name evidence="3" type="ORF">B5C34_06825</name>
</gene>
<dbReference type="InterPro" id="IPR001036">
    <property type="entry name" value="Acrflvin-R"/>
</dbReference>
<dbReference type="Gene3D" id="3.30.70.1440">
    <property type="entry name" value="Multidrug efflux transporter AcrB pore domain"/>
    <property type="match status" value="1"/>
</dbReference>
<evidence type="ECO:0000313" key="4">
    <source>
        <dbReference type="Proteomes" id="UP000198462"/>
    </source>
</evidence>
<feature type="transmembrane region" description="Helical" evidence="2">
    <location>
        <begin position="992"/>
        <end position="1017"/>
    </location>
</feature>
<feature type="region of interest" description="Disordered" evidence="1">
    <location>
        <begin position="1031"/>
        <end position="1055"/>
    </location>
</feature>
<evidence type="ECO:0000313" key="3">
    <source>
        <dbReference type="EMBL" id="OWV33202.1"/>
    </source>
</evidence>
<dbReference type="Gene3D" id="3.30.2090.10">
    <property type="entry name" value="Multidrug efflux transporter AcrB TolC docking domain, DN and DC subdomains"/>
    <property type="match status" value="2"/>
</dbReference>
<keyword evidence="2" id="KW-0812">Transmembrane</keyword>
<feature type="transmembrane region" description="Helical" evidence="2">
    <location>
        <begin position="331"/>
        <end position="353"/>
    </location>
</feature>
<comment type="caution">
    <text evidence="3">The sequence shown here is derived from an EMBL/GenBank/DDBJ whole genome shotgun (WGS) entry which is preliminary data.</text>
</comment>
<dbReference type="PANTHER" id="PTHR32063:SF77">
    <property type="entry name" value="ACR FAMILY TRANSPORT PROTEIN"/>
    <property type="match status" value="1"/>
</dbReference>
<dbReference type="GO" id="GO:0042910">
    <property type="term" value="F:xenobiotic transmembrane transporter activity"/>
    <property type="evidence" value="ECO:0007669"/>
    <property type="project" value="TreeGrafter"/>
</dbReference>
<dbReference type="Gene3D" id="3.30.70.1320">
    <property type="entry name" value="Multidrug efflux transporter AcrB pore domain like"/>
    <property type="match status" value="1"/>
</dbReference>
<dbReference type="AlphaFoldDB" id="A0A219B487"/>
<dbReference type="GO" id="GO:0005886">
    <property type="term" value="C:plasma membrane"/>
    <property type="evidence" value="ECO:0007669"/>
    <property type="project" value="TreeGrafter"/>
</dbReference>
<dbReference type="EMBL" id="NFZT01000001">
    <property type="protein sequence ID" value="OWV33202.1"/>
    <property type="molecule type" value="Genomic_DNA"/>
</dbReference>
<feature type="transmembrane region" description="Helical" evidence="2">
    <location>
        <begin position="961"/>
        <end position="980"/>
    </location>
</feature>
<sequence length="1055" mass="113269">MSLRNISSWSIQNPVVPIVLFIALTLGGIVSFTRLDVNQQPDISFPAATITVTQPGAAPSELKTQVTQRVEAAIRSVDGVDEIASVISEGSSRTNVQFMIGTPIDRAVNDVRDAVANIRSELPEGILEPRITRVTEGGWIGYLSVQASDMSLEELSWFVDDTVSKRLLSIPGMASVSRNGGVDREVRVELDPARLQAQGITAAQVNQQLRQLNLNAAGGRTEIAGSEQSVRVLGNAETIYDLQNTQLNLGGGRTIALSQVADIRDGYAEQRSYSTVDGVQALSISLIRAKGASDVSVWEAAMDELDQIEEEVPGLEFEPIFTTYTYTVEQYGASIMALIEGALLAVIVVWFFLRDWRAMLIAATAIPLSAIPTFWFMDLMGFTLNNLTLLALALVAGVLVDDAIVEIENIVRHMRMGKSPYQASMDAADEIGLAVVATTFSIVAVFFPVALMSGIPGQFFKPFGLTVVAAVLFSLAVARMVTPLMAAYFLRPHGDRPHAEGPVINAYERLLRWTLDRDRAVARSARGGFWRKLTAPLLDHRLWVIGVGAFAFLATIFAFASLDFTLNPEVDDDTVRIEVEMPPGATLAQTGDVVETVAQLLRDQPETSSVYSSVSVGSGSVRASLAEDRERSSFEFTRELGPALARIPNARVAFDTNNGFGGGSRPVNVMLAGSDPELLQQTAESVVEDMRQRPEMFVAPRIDGDLQRPEVVIRPNFALAADLGVTTATLSQTIRIATLGDIDQNVAKFSLSDRQIPIRVVLPQSARTSIATLENLPVPTATGGSVPLKAVADIGFGSGPSQLRRFNQQDRIVITSDLAPGIVAGEGNRAAQFQLPTMQELPPGVTRVQFGMSKVEEELTTQFAIAVVSGILLVFAVLILLYKRIMPPFVNMGSLLLAPLGGAIALHMTGHPISFPVLIGLLMLLGIVAKNSILLIDFALEEMQAGVPRRAAIIDAGRKRAQPIVMTTIAMAAGMLPTALSLSGDGAWRAPMGIVVIGGLILSTVLTLLIVPASFSFSDDIERGIRRMFGGVTNSPTKDEDGLRGPGAAQPGPAE</sequence>
<keyword evidence="2" id="KW-1133">Transmembrane helix</keyword>
<dbReference type="PRINTS" id="PR00702">
    <property type="entry name" value="ACRIFLAVINRP"/>
</dbReference>
<evidence type="ECO:0000256" key="2">
    <source>
        <dbReference type="SAM" id="Phobius"/>
    </source>
</evidence>
<feature type="transmembrane region" description="Helical" evidence="2">
    <location>
        <begin position="463"/>
        <end position="490"/>
    </location>
</feature>
<protein>
    <submittedName>
        <fullName evidence="3">ABC transporter permease</fullName>
    </submittedName>
</protein>
<organism evidence="3 4">
    <name type="scientific">Pacificimonas flava</name>
    <dbReference type="NCBI Taxonomy" id="1234595"/>
    <lineage>
        <taxon>Bacteria</taxon>
        <taxon>Pseudomonadati</taxon>
        <taxon>Pseudomonadota</taxon>
        <taxon>Alphaproteobacteria</taxon>
        <taxon>Sphingomonadales</taxon>
        <taxon>Sphingosinicellaceae</taxon>
        <taxon>Pacificimonas</taxon>
    </lineage>
</organism>
<feature type="transmembrane region" description="Helical" evidence="2">
    <location>
        <begin position="863"/>
        <end position="882"/>
    </location>
</feature>
<dbReference type="Pfam" id="PF00873">
    <property type="entry name" value="ACR_tran"/>
    <property type="match status" value="1"/>
</dbReference>
<dbReference type="SUPFAM" id="SSF82714">
    <property type="entry name" value="Multidrug efflux transporter AcrB TolC docking domain, DN and DC subdomains"/>
    <property type="match status" value="2"/>
</dbReference>
<reference evidence="4" key="1">
    <citation type="submission" date="2017-05" db="EMBL/GenBank/DDBJ databases">
        <authorList>
            <person name="Lin X."/>
        </authorList>
    </citation>
    <scope>NUCLEOTIDE SEQUENCE [LARGE SCALE GENOMIC DNA]</scope>
    <source>
        <strain evidence="4">JLT2012</strain>
    </source>
</reference>
<feature type="transmembrane region" description="Helical" evidence="2">
    <location>
        <begin position="542"/>
        <end position="562"/>
    </location>
</feature>
<dbReference type="Gene3D" id="3.30.70.1430">
    <property type="entry name" value="Multidrug efflux transporter AcrB pore domain"/>
    <property type="match status" value="2"/>
</dbReference>
<dbReference type="SUPFAM" id="SSF82693">
    <property type="entry name" value="Multidrug efflux transporter AcrB pore domain, PN1, PN2, PC1 and PC2 subdomains"/>
    <property type="match status" value="3"/>
</dbReference>
<dbReference type="STRING" id="1234595.C725_2148"/>
<name>A0A219B487_9SPHN</name>
<dbReference type="PANTHER" id="PTHR32063">
    <property type="match status" value="1"/>
</dbReference>
<keyword evidence="4" id="KW-1185">Reference proteome</keyword>
<feature type="transmembrane region" description="Helical" evidence="2">
    <location>
        <begin position="889"/>
        <end position="909"/>
    </location>
</feature>
<dbReference type="InterPro" id="IPR027463">
    <property type="entry name" value="AcrB_DN_DC_subdom"/>
</dbReference>
<feature type="transmembrane region" description="Helical" evidence="2">
    <location>
        <begin position="360"/>
        <end position="377"/>
    </location>
</feature>
<feature type="transmembrane region" description="Helical" evidence="2">
    <location>
        <begin position="431"/>
        <end position="451"/>
    </location>
</feature>
<dbReference type="OrthoDB" id="9806532at2"/>
<dbReference type="Gene3D" id="1.20.1640.10">
    <property type="entry name" value="Multidrug efflux transporter AcrB transmembrane domain"/>
    <property type="match status" value="2"/>
</dbReference>